<evidence type="ECO:0000259" key="1">
    <source>
        <dbReference type="Pfam" id="PF06985"/>
    </source>
</evidence>
<dbReference type="PANTHER" id="PTHR10622:SF10">
    <property type="entry name" value="HET DOMAIN-CONTAINING PROTEIN"/>
    <property type="match status" value="1"/>
</dbReference>
<dbReference type="Pfam" id="PF12796">
    <property type="entry name" value="Ank_2"/>
    <property type="match status" value="1"/>
</dbReference>
<evidence type="ECO:0000259" key="2">
    <source>
        <dbReference type="Pfam" id="PF26640"/>
    </source>
</evidence>
<dbReference type="PANTHER" id="PTHR10622">
    <property type="entry name" value="HET DOMAIN-CONTAINING PROTEIN"/>
    <property type="match status" value="1"/>
</dbReference>
<dbReference type="InterPro" id="IPR002110">
    <property type="entry name" value="Ankyrin_rpt"/>
</dbReference>
<gene>
    <name evidence="3" type="ORF">B0H67DRAFT_518816</name>
</gene>
<dbReference type="InterPro" id="IPR010730">
    <property type="entry name" value="HET"/>
</dbReference>
<comment type="caution">
    <text evidence="3">The sequence shown here is derived from an EMBL/GenBank/DDBJ whole genome shotgun (WGS) entry which is preliminary data.</text>
</comment>
<feature type="domain" description="Heterokaryon incompatibility" evidence="1">
    <location>
        <begin position="24"/>
        <end position="97"/>
    </location>
</feature>
<feature type="domain" description="DUF8212" evidence="2">
    <location>
        <begin position="209"/>
        <end position="234"/>
    </location>
</feature>
<dbReference type="SMART" id="SM00248">
    <property type="entry name" value="ANK"/>
    <property type="match status" value="2"/>
</dbReference>
<dbReference type="Proteomes" id="UP001172102">
    <property type="component" value="Unassembled WGS sequence"/>
</dbReference>
<dbReference type="InterPro" id="IPR036770">
    <property type="entry name" value="Ankyrin_rpt-contain_sf"/>
</dbReference>
<accession>A0AA40AA40</accession>
<dbReference type="AlphaFoldDB" id="A0AA40AA40"/>
<dbReference type="Pfam" id="PF06985">
    <property type="entry name" value="HET"/>
    <property type="match status" value="1"/>
</dbReference>
<evidence type="ECO:0000313" key="4">
    <source>
        <dbReference type="Proteomes" id="UP001172102"/>
    </source>
</evidence>
<dbReference type="SUPFAM" id="SSF48403">
    <property type="entry name" value="Ankyrin repeat"/>
    <property type="match status" value="1"/>
</dbReference>
<name>A0AA40AA40_9PEZI</name>
<evidence type="ECO:0000313" key="3">
    <source>
        <dbReference type="EMBL" id="KAK0712058.1"/>
    </source>
</evidence>
<dbReference type="Gene3D" id="1.25.40.20">
    <property type="entry name" value="Ankyrin repeat-containing domain"/>
    <property type="match status" value="1"/>
</dbReference>
<sequence>MRLLKTKTKELEFEEFAGRNVPLYSILSHTWGSDEISLQDIMGTRTLAAAHGFDYVWIDTCCIDKTSSAELSEAINSMYRWYQEADICYAYLADVAASPGAGLPARLSRSRWFTRGWTLQELLAPSAVIFLDAAWHEIGTKSDLHEALSEITGIPSAVLQGTSTPSSASVAQRMSWASKRETTRPEDLAYCLLGLFDVNMPMLYGEGDRAFARLQEEIIKTSDDHSIFAWDVTSSGAGAGDGDGPLATRPAAFANSGQFLPLDSSDPLVDAITVDSKGVHLRPDAVALEMAVHNGHEAVVSLLLDKGAKANLNVLLMAVMQGHEQVVELLLGKGVRPNLFIVRKAKELGNESVVRLLEEGIRSRAVAIT</sequence>
<keyword evidence="4" id="KW-1185">Reference proteome</keyword>
<evidence type="ECO:0008006" key="5">
    <source>
        <dbReference type="Google" id="ProtNLM"/>
    </source>
</evidence>
<proteinExistence type="predicted"/>
<reference evidence="3" key="1">
    <citation type="submission" date="2023-06" db="EMBL/GenBank/DDBJ databases">
        <title>Genome-scale phylogeny and comparative genomics of the fungal order Sordariales.</title>
        <authorList>
            <consortium name="Lawrence Berkeley National Laboratory"/>
            <person name="Hensen N."/>
            <person name="Bonometti L."/>
            <person name="Westerberg I."/>
            <person name="Brannstrom I.O."/>
            <person name="Guillou S."/>
            <person name="Cros-Aarteil S."/>
            <person name="Calhoun S."/>
            <person name="Haridas S."/>
            <person name="Kuo A."/>
            <person name="Mondo S."/>
            <person name="Pangilinan J."/>
            <person name="Riley R."/>
            <person name="Labutti K."/>
            <person name="Andreopoulos B."/>
            <person name="Lipzen A."/>
            <person name="Chen C."/>
            <person name="Yanf M."/>
            <person name="Daum C."/>
            <person name="Ng V."/>
            <person name="Clum A."/>
            <person name="Steindorff A."/>
            <person name="Ohm R."/>
            <person name="Martin F."/>
            <person name="Silar P."/>
            <person name="Natvig D."/>
            <person name="Lalanne C."/>
            <person name="Gautier V."/>
            <person name="Ament-Velasquez S.L."/>
            <person name="Kruys A."/>
            <person name="Hutchinson M.I."/>
            <person name="Powell A.J."/>
            <person name="Barry K."/>
            <person name="Miller A.N."/>
            <person name="Grigoriev I.V."/>
            <person name="Debuchy R."/>
            <person name="Gladieux P."/>
            <person name="Thoren M.H."/>
            <person name="Johannesson H."/>
        </authorList>
    </citation>
    <scope>NUCLEOTIDE SEQUENCE</scope>
    <source>
        <strain evidence="3">SMH4607-1</strain>
    </source>
</reference>
<dbReference type="Pfam" id="PF26640">
    <property type="entry name" value="DUF8212"/>
    <property type="match status" value="1"/>
</dbReference>
<dbReference type="EMBL" id="JAUKUA010000005">
    <property type="protein sequence ID" value="KAK0712058.1"/>
    <property type="molecule type" value="Genomic_DNA"/>
</dbReference>
<protein>
    <recommendedName>
        <fullName evidence="5">Vegetative incompatibility protein HET-E-1</fullName>
    </recommendedName>
</protein>
<organism evidence="3 4">
    <name type="scientific">Lasiosphaeris hirsuta</name>
    <dbReference type="NCBI Taxonomy" id="260670"/>
    <lineage>
        <taxon>Eukaryota</taxon>
        <taxon>Fungi</taxon>
        <taxon>Dikarya</taxon>
        <taxon>Ascomycota</taxon>
        <taxon>Pezizomycotina</taxon>
        <taxon>Sordariomycetes</taxon>
        <taxon>Sordariomycetidae</taxon>
        <taxon>Sordariales</taxon>
        <taxon>Lasiosphaeriaceae</taxon>
        <taxon>Lasiosphaeris</taxon>
    </lineage>
</organism>
<dbReference type="InterPro" id="IPR058525">
    <property type="entry name" value="DUF8212"/>
</dbReference>